<feature type="binding site" evidence="2">
    <location>
        <position position="192"/>
    </location>
    <ligand>
        <name>Mn(2+)</name>
        <dbReference type="ChEBI" id="CHEBI:29035"/>
        <label>2</label>
    </ligand>
</feature>
<dbReference type="Pfam" id="PF01546">
    <property type="entry name" value="Peptidase_M20"/>
    <property type="match status" value="1"/>
</dbReference>
<organism evidence="5 6">
    <name type="scientific">Novosphingobium ginsenosidimutans</name>
    <dbReference type="NCBI Taxonomy" id="1176536"/>
    <lineage>
        <taxon>Bacteria</taxon>
        <taxon>Pseudomonadati</taxon>
        <taxon>Pseudomonadota</taxon>
        <taxon>Alphaproteobacteria</taxon>
        <taxon>Sphingomonadales</taxon>
        <taxon>Sphingomonadaceae</taxon>
        <taxon>Novosphingobium</taxon>
    </lineage>
</organism>
<reference evidence="5 6" key="1">
    <citation type="journal article" date="2013" name="J. Microbiol. Biotechnol.">
        <title>Novosphingobium ginsenosidimutans sp. nov., with the ability to convert ginsenoside.</title>
        <authorList>
            <person name="Kim J.K."/>
            <person name="He D."/>
            <person name="Liu Q.M."/>
            <person name="Park H.Y."/>
            <person name="Jung M.S."/>
            <person name="Yoon M.H."/>
            <person name="Kim S.C."/>
            <person name="Im W.T."/>
        </authorList>
    </citation>
    <scope>NUCLEOTIDE SEQUENCE [LARGE SCALE GENOMIC DNA]</scope>
    <source>
        <strain evidence="5 6">FW-6</strain>
    </source>
</reference>
<dbReference type="InterPro" id="IPR002933">
    <property type="entry name" value="Peptidase_M20"/>
</dbReference>
<dbReference type="SUPFAM" id="SSF55031">
    <property type="entry name" value="Bacterial exopeptidase dimerisation domain"/>
    <property type="match status" value="1"/>
</dbReference>
<keyword evidence="1 5" id="KW-0378">Hydrolase</keyword>
<evidence type="ECO:0000256" key="2">
    <source>
        <dbReference type="PIRSR" id="PIRSR005962-1"/>
    </source>
</evidence>
<dbReference type="EMBL" id="CP042345">
    <property type="protein sequence ID" value="QEA16791.1"/>
    <property type="molecule type" value="Genomic_DNA"/>
</dbReference>
<evidence type="ECO:0000313" key="6">
    <source>
        <dbReference type="Proteomes" id="UP000321172"/>
    </source>
</evidence>
<feature type="binding site" evidence="2">
    <location>
        <position position="131"/>
    </location>
    <ligand>
        <name>Mn(2+)</name>
        <dbReference type="ChEBI" id="CHEBI:29035"/>
        <label>2</label>
    </ligand>
</feature>
<keyword evidence="2" id="KW-0464">Manganese</keyword>
<dbReference type="Gene3D" id="3.40.630.10">
    <property type="entry name" value="Zn peptidases"/>
    <property type="match status" value="1"/>
</dbReference>
<dbReference type="SUPFAM" id="SSF53187">
    <property type="entry name" value="Zn-dependent exopeptidases"/>
    <property type="match status" value="1"/>
</dbReference>
<dbReference type="Proteomes" id="UP000321172">
    <property type="component" value="Chromosome"/>
</dbReference>
<sequence>MKYILPFAALLLASAAPAQADPIRDQVAAELPSLMEIYRDLHQHPELSFQEVRSAKIMADAARKAGFEVTEGVGRTGVVAVLRNGPGPVVLVRADMDALPVIEQTGLPYASKARGVSTAGVESGIMHACGHDTHMAGWIGAARVLAANKAKWSGTLVMVGQPAEEINLGALEMIKDGLLTRFPKPDYSIAFHDTAELPSGTVGVKAGFALANVDSVDITVKGLGGHGAYPHTTKDPIVLASAIVMRLQTLVSRESNPLDPSVVTVGAFHAGAKHNIISDEAKLQITVRSYSDASRKLLLDGIKRIAKAEAMASGVPEDRMPAVSIMEPYAKATWNTPELAERMRGVLTKRFGADRIASPPPSMAGEDFGEIARAAGPKTQSLILWIGGRPAAELEAAAKEGRQLPGLHSPFWSPEADKVIAAGTEALVASTLELMPRK</sequence>
<dbReference type="FunFam" id="3.30.70.360:FF:000001">
    <property type="entry name" value="N-acetyldiaminopimelate deacetylase"/>
    <property type="match status" value="1"/>
</dbReference>
<feature type="binding site" evidence="2">
    <location>
        <position position="129"/>
    </location>
    <ligand>
        <name>Mn(2+)</name>
        <dbReference type="ChEBI" id="CHEBI:29035"/>
        <label>2</label>
    </ligand>
</feature>
<dbReference type="Gene3D" id="3.30.70.360">
    <property type="match status" value="1"/>
</dbReference>
<dbReference type="Pfam" id="PF07687">
    <property type="entry name" value="M20_dimer"/>
    <property type="match status" value="1"/>
</dbReference>
<keyword evidence="2" id="KW-0479">Metal-binding</keyword>
<dbReference type="PANTHER" id="PTHR11014:SF63">
    <property type="entry name" value="METALLOPEPTIDASE, PUTATIVE (AFU_ORTHOLOGUE AFUA_6G09600)-RELATED"/>
    <property type="match status" value="1"/>
</dbReference>
<dbReference type="PANTHER" id="PTHR11014">
    <property type="entry name" value="PEPTIDASE M20 FAMILY MEMBER"/>
    <property type="match status" value="1"/>
</dbReference>
<dbReference type="PIRSF" id="PIRSF005962">
    <property type="entry name" value="Pept_M20D_amidohydro"/>
    <property type="match status" value="1"/>
</dbReference>
<gene>
    <name evidence="5" type="ORF">FRF71_11980</name>
</gene>
<accession>A0A5B8S5I4</accession>
<dbReference type="KEGG" id="ngf:FRF71_11980"/>
<evidence type="ECO:0000256" key="3">
    <source>
        <dbReference type="SAM" id="SignalP"/>
    </source>
</evidence>
<feature type="chain" id="PRO_5022943144" evidence="3">
    <location>
        <begin position="21"/>
        <end position="438"/>
    </location>
</feature>
<feature type="signal peptide" evidence="3">
    <location>
        <begin position="1"/>
        <end position="20"/>
    </location>
</feature>
<dbReference type="GO" id="GO:0019877">
    <property type="term" value="P:diaminopimelate biosynthetic process"/>
    <property type="evidence" value="ECO:0007669"/>
    <property type="project" value="UniProtKB-ARBA"/>
</dbReference>
<evidence type="ECO:0000259" key="4">
    <source>
        <dbReference type="Pfam" id="PF07687"/>
    </source>
</evidence>
<dbReference type="GO" id="GO:0046872">
    <property type="term" value="F:metal ion binding"/>
    <property type="evidence" value="ECO:0007669"/>
    <property type="project" value="UniProtKB-KW"/>
</dbReference>
<keyword evidence="6" id="KW-1185">Reference proteome</keyword>
<feature type="binding site" evidence="2">
    <location>
        <position position="165"/>
    </location>
    <ligand>
        <name>Mn(2+)</name>
        <dbReference type="ChEBI" id="CHEBI:29035"/>
        <label>2</label>
    </ligand>
</feature>
<name>A0A5B8S5I4_9SPHN</name>
<keyword evidence="3" id="KW-0732">Signal</keyword>
<comment type="cofactor">
    <cofactor evidence="2">
        <name>Mn(2+)</name>
        <dbReference type="ChEBI" id="CHEBI:29035"/>
    </cofactor>
    <text evidence="2">The Mn(2+) ion enhances activity.</text>
</comment>
<evidence type="ECO:0000256" key="1">
    <source>
        <dbReference type="ARBA" id="ARBA00022801"/>
    </source>
</evidence>
<feature type="domain" description="Peptidase M20 dimerisation" evidence="4">
    <location>
        <begin position="212"/>
        <end position="310"/>
    </location>
</feature>
<dbReference type="NCBIfam" id="TIGR01891">
    <property type="entry name" value="amidohydrolases"/>
    <property type="match status" value="1"/>
</dbReference>
<evidence type="ECO:0000313" key="5">
    <source>
        <dbReference type="EMBL" id="QEA16791.1"/>
    </source>
</evidence>
<dbReference type="InterPro" id="IPR036264">
    <property type="entry name" value="Bact_exopeptidase_dim_dom"/>
</dbReference>
<dbReference type="InterPro" id="IPR011650">
    <property type="entry name" value="Peptidase_M20_dimer"/>
</dbReference>
<dbReference type="RefSeq" id="WP_147090870.1">
    <property type="nucleotide sequence ID" value="NZ_BAABJD010000002.1"/>
</dbReference>
<protein>
    <submittedName>
        <fullName evidence="5">Amidohydrolase</fullName>
    </submittedName>
</protein>
<dbReference type="GO" id="GO:0050118">
    <property type="term" value="F:N-acetyldiaminopimelate deacetylase activity"/>
    <property type="evidence" value="ECO:0007669"/>
    <property type="project" value="UniProtKB-ARBA"/>
</dbReference>
<proteinExistence type="predicted"/>
<dbReference type="OrthoDB" id="9777385at2"/>
<dbReference type="InterPro" id="IPR017439">
    <property type="entry name" value="Amidohydrolase"/>
</dbReference>
<dbReference type="AlphaFoldDB" id="A0A5B8S5I4"/>